<evidence type="ECO:0000256" key="1">
    <source>
        <dbReference type="SAM" id="Phobius"/>
    </source>
</evidence>
<evidence type="ECO:0000313" key="3">
    <source>
        <dbReference type="Proteomes" id="UP000552038"/>
    </source>
</evidence>
<evidence type="ECO:0000313" key="2">
    <source>
        <dbReference type="EMBL" id="NOJ71161.1"/>
    </source>
</evidence>
<proteinExistence type="predicted"/>
<feature type="transmembrane region" description="Helical" evidence="1">
    <location>
        <begin position="153"/>
        <end position="173"/>
    </location>
</feature>
<feature type="transmembrane region" description="Helical" evidence="1">
    <location>
        <begin position="43"/>
        <end position="64"/>
    </location>
</feature>
<dbReference type="EMBL" id="JABFOR010000011">
    <property type="protein sequence ID" value="NOJ71161.1"/>
    <property type="molecule type" value="Genomic_DNA"/>
</dbReference>
<name>A0AAP7A0H9_PAEAL</name>
<feature type="transmembrane region" description="Helical" evidence="1">
    <location>
        <begin position="12"/>
        <end position="31"/>
    </location>
</feature>
<reference evidence="2 3" key="1">
    <citation type="submission" date="2020-05" db="EMBL/GenBank/DDBJ databases">
        <title>Whole genome sequencing and identification of novel metabolites from Paenibacillus alvei strain JR949.</title>
        <authorList>
            <person name="Rajendhran J."/>
            <person name="Sree Pranav P."/>
            <person name="Mahalakshmi B."/>
            <person name="Karthikeyan R."/>
        </authorList>
    </citation>
    <scope>NUCLEOTIDE SEQUENCE [LARGE SCALE GENOMIC DNA]</scope>
    <source>
        <strain evidence="2 3">JR949</strain>
    </source>
</reference>
<feature type="transmembrane region" description="Helical" evidence="1">
    <location>
        <begin position="76"/>
        <end position="98"/>
    </location>
</feature>
<accession>A0AAP7A0H9</accession>
<feature type="transmembrane region" description="Helical" evidence="1">
    <location>
        <begin position="110"/>
        <end position="133"/>
    </location>
</feature>
<protein>
    <submittedName>
        <fullName evidence="2">Uncharacterized protein</fullName>
    </submittedName>
</protein>
<gene>
    <name evidence="2" type="ORF">HMI46_11400</name>
</gene>
<sequence>MSVMQLGNITIHWGLLVSLLALLLAAGAMTLRARAEGGISRRYGDWAMTVILVIILNEKFGFLWDTPSILWQQPRSLLYITGTSTEGNILLILGIIVWTTLYIRKHQMSYTVLLDLLAHSMLTYVAAYGWIYTINGGHAPGFTPLLQISGFEVGGIPPAETLGCIVLLALLWARQRKLGLLIDAQITLVVCGVVGMLGSYAYREGMPWLFLTVDQWIFSAMLVAGYFVTRYREREIQRQDVQDEASKMAEMREPPASQG</sequence>
<organism evidence="2 3">
    <name type="scientific">Paenibacillus alvei</name>
    <name type="common">Bacillus alvei</name>
    <dbReference type="NCBI Taxonomy" id="44250"/>
    <lineage>
        <taxon>Bacteria</taxon>
        <taxon>Bacillati</taxon>
        <taxon>Bacillota</taxon>
        <taxon>Bacilli</taxon>
        <taxon>Bacillales</taxon>
        <taxon>Paenibacillaceae</taxon>
        <taxon>Paenibacillus</taxon>
    </lineage>
</organism>
<keyword evidence="1" id="KW-0472">Membrane</keyword>
<keyword evidence="1" id="KW-0812">Transmembrane</keyword>
<keyword evidence="1" id="KW-1133">Transmembrane helix</keyword>
<dbReference type="AlphaFoldDB" id="A0AAP7A0H9"/>
<dbReference type="Proteomes" id="UP000552038">
    <property type="component" value="Unassembled WGS sequence"/>
</dbReference>
<comment type="caution">
    <text evidence="2">The sequence shown here is derived from an EMBL/GenBank/DDBJ whole genome shotgun (WGS) entry which is preliminary data.</text>
</comment>
<feature type="transmembrane region" description="Helical" evidence="1">
    <location>
        <begin position="208"/>
        <end position="228"/>
    </location>
</feature>
<feature type="transmembrane region" description="Helical" evidence="1">
    <location>
        <begin position="180"/>
        <end position="202"/>
    </location>
</feature>